<dbReference type="InterPro" id="IPR024338">
    <property type="entry name" value="MID1/Yam8"/>
</dbReference>
<dbReference type="PANTHER" id="PTHR39142">
    <property type="entry name" value="MID1P"/>
    <property type="match status" value="1"/>
</dbReference>
<protein>
    <submittedName>
        <fullName evidence="2">Stretch-activated cation channel MID1</fullName>
    </submittedName>
</protein>
<organism evidence="2 3">
    <name type="scientific">Cyberlindnera fabianii</name>
    <name type="common">Yeast</name>
    <name type="synonym">Hansenula fabianii</name>
    <dbReference type="NCBI Taxonomy" id="36022"/>
    <lineage>
        <taxon>Eukaryota</taxon>
        <taxon>Fungi</taxon>
        <taxon>Dikarya</taxon>
        <taxon>Ascomycota</taxon>
        <taxon>Saccharomycotina</taxon>
        <taxon>Saccharomycetes</taxon>
        <taxon>Phaffomycetales</taxon>
        <taxon>Phaffomycetaceae</taxon>
        <taxon>Cyberlindnera</taxon>
    </lineage>
</organism>
<dbReference type="AlphaFoldDB" id="A0A1V2L768"/>
<proteinExistence type="predicted"/>
<dbReference type="STRING" id="36022.A0A1V2L768"/>
<evidence type="ECO:0000313" key="2">
    <source>
        <dbReference type="EMBL" id="ONH67713.1"/>
    </source>
</evidence>
<dbReference type="GO" id="GO:0098703">
    <property type="term" value="P:calcium ion import across plasma membrane"/>
    <property type="evidence" value="ECO:0007669"/>
    <property type="project" value="InterPro"/>
</dbReference>
<dbReference type="Proteomes" id="UP000189513">
    <property type="component" value="Unassembled WGS sequence"/>
</dbReference>
<reference evidence="3" key="1">
    <citation type="journal article" date="2017" name="Genome Announc.">
        <title>Genome sequences of Cyberlindnera fabianii 65, Pichia kudriavzevii 129, and Saccharomyces cerevisiae 131 isolated from fermented masau fruits in Zimbabwe.</title>
        <authorList>
            <person name="van Rijswijck I.M.H."/>
            <person name="Derks M.F.L."/>
            <person name="Abee T."/>
            <person name="de Ridder D."/>
            <person name="Smid E.J."/>
        </authorList>
    </citation>
    <scope>NUCLEOTIDE SEQUENCE [LARGE SCALE GENOMIC DNA]</scope>
    <source>
        <strain evidence="3">65</strain>
    </source>
</reference>
<name>A0A1V2L768_CYBFA</name>
<dbReference type="GO" id="GO:0005262">
    <property type="term" value="F:calcium channel activity"/>
    <property type="evidence" value="ECO:0007669"/>
    <property type="project" value="InterPro"/>
</dbReference>
<keyword evidence="1" id="KW-0732">Signal</keyword>
<comment type="caution">
    <text evidence="2">The sequence shown here is derived from an EMBL/GenBank/DDBJ whole genome shotgun (WGS) entry which is preliminary data.</text>
</comment>
<dbReference type="Gene3D" id="1.10.2000.10">
    <property type="entry name" value="Frizzled cysteine-rich domain"/>
    <property type="match status" value="1"/>
</dbReference>
<accession>A0A1V2L768</accession>
<dbReference type="Pfam" id="PF12929">
    <property type="entry name" value="Mid1"/>
    <property type="match status" value="1"/>
</dbReference>
<feature type="chain" id="PRO_5012775986" evidence="1">
    <location>
        <begin position="21"/>
        <end position="540"/>
    </location>
</feature>
<evidence type="ECO:0000313" key="3">
    <source>
        <dbReference type="Proteomes" id="UP000189513"/>
    </source>
</evidence>
<sequence length="540" mass="60713">MKLRHQINALLLACTATSQLLDPLDLEYSAHLEQNIQPMNTGPRVRNSHLELEERALPIKHDDALDGNVVSIADLEIQSVSLRPGQESSIYAFDFTTETSNFITSFYLSANVGEYPIDDVKSWTAAEMKEYFGMRFYVNSTKFSYMETFKEGYTSDIAYFTNKLEALDGVLYVQPYFHANSTLFNDTDNFVLEFAISEAHIAFQWDNGTMTNLVDADDDSAVFLSSVMNTTVQPESYWLNHSSSIHVHVFDIEGYRRLQGLTRSWLAVTDSVPVVEDSSIERIFTTSKGELQEQFVISGLNASTVYYVIFTESFGSGEQGGVVYSAIEIVTQKEGSCELIFGLDFCDNVAYSVPQSYEFAKDKNRTALKLLYDNYASSVYQNFSYAMQQISCDAESDSRYSPIATCQDCHNSYKNWLCGVLIPRCATTPNGYFMARSAGEMRTEQLSSMINPPSDWYEVLPCIDMCHAIVRDCPSDFSFSCPQDSSSILQSYSYWDDDSSFDTCNNVGNGTMTATSSGRKSVKLGWGHLLLLGVCWIFVF</sequence>
<feature type="signal peptide" evidence="1">
    <location>
        <begin position="1"/>
        <end position="20"/>
    </location>
</feature>
<dbReference type="VEuPathDB" id="FungiDB:BON22_2452"/>
<dbReference type="EMBL" id="MPUK01000004">
    <property type="protein sequence ID" value="ONH67713.1"/>
    <property type="molecule type" value="Genomic_DNA"/>
</dbReference>
<keyword evidence="3" id="KW-1185">Reference proteome</keyword>
<gene>
    <name evidence="2" type="ORF">BON22_2452</name>
</gene>
<evidence type="ECO:0000256" key="1">
    <source>
        <dbReference type="SAM" id="SignalP"/>
    </source>
</evidence>
<dbReference type="InterPro" id="IPR036790">
    <property type="entry name" value="Frizzled_dom_sf"/>
</dbReference>
<dbReference type="OMA" id="ISTQQWM"/>
<dbReference type="PANTHER" id="PTHR39142:SF1">
    <property type="entry name" value="AEL197CP"/>
    <property type="match status" value="1"/>
</dbReference>